<dbReference type="InterPro" id="IPR036051">
    <property type="entry name" value="KRAB_dom_sf"/>
</dbReference>
<dbReference type="KEGG" id="gsh:117354479"/>
<evidence type="ECO:0000256" key="4">
    <source>
        <dbReference type="PROSITE-ProRule" id="PRU00320"/>
    </source>
</evidence>
<dbReference type="GeneID" id="117354479"/>
<dbReference type="InterPro" id="IPR050863">
    <property type="entry name" value="CenT-Element_Derived"/>
</dbReference>
<dbReference type="PANTHER" id="PTHR19303:SF11">
    <property type="entry name" value="JERKY PROTEIN HOMOLOG"/>
    <property type="match status" value="1"/>
</dbReference>
<dbReference type="Pfam" id="PF04218">
    <property type="entry name" value="CENP-B_N"/>
    <property type="match status" value="1"/>
</dbReference>
<dbReference type="AlphaFoldDB" id="A0A6P8PZP4"/>
<accession>A0A6P8PZP4</accession>
<feature type="domain" description="KRAB" evidence="6">
    <location>
        <begin position="64"/>
        <end position="137"/>
    </location>
</feature>
<dbReference type="InterPro" id="IPR004875">
    <property type="entry name" value="DDE_SF_endonuclease_dom"/>
</dbReference>
<dbReference type="InParanoid" id="A0A6P8PZP4"/>
<dbReference type="PANTHER" id="PTHR19303">
    <property type="entry name" value="TRANSPOSON"/>
    <property type="match status" value="1"/>
</dbReference>
<dbReference type="GO" id="GO:0006355">
    <property type="term" value="P:regulation of DNA-templated transcription"/>
    <property type="evidence" value="ECO:0007669"/>
    <property type="project" value="InterPro"/>
</dbReference>
<dbReference type="Proteomes" id="UP000515159">
    <property type="component" value="Chromosome 2"/>
</dbReference>
<dbReference type="Pfam" id="PF03184">
    <property type="entry name" value="DDE_1"/>
    <property type="match status" value="1"/>
</dbReference>
<evidence type="ECO:0000259" key="6">
    <source>
        <dbReference type="PROSITE" id="PS50805"/>
    </source>
</evidence>
<feature type="domain" description="HTH CENPB-type" evidence="8">
    <location>
        <begin position="444"/>
        <end position="516"/>
    </location>
</feature>
<dbReference type="PROSITE" id="PS50960">
    <property type="entry name" value="HTH_PSQ"/>
    <property type="match status" value="1"/>
</dbReference>
<comment type="subcellular location">
    <subcellularLocation>
        <location evidence="1 4">Nucleus</location>
    </subcellularLocation>
</comment>
<dbReference type="Gene3D" id="6.10.140.140">
    <property type="match status" value="1"/>
</dbReference>
<keyword evidence="3 4" id="KW-0539">Nucleus</keyword>
<evidence type="ECO:0000256" key="5">
    <source>
        <dbReference type="SAM" id="MobiDB-lite"/>
    </source>
</evidence>
<organism evidence="9 10">
    <name type="scientific">Geotrypetes seraphini</name>
    <name type="common">Gaboon caecilian</name>
    <name type="synonym">Caecilia seraphini</name>
    <dbReference type="NCBI Taxonomy" id="260995"/>
    <lineage>
        <taxon>Eukaryota</taxon>
        <taxon>Metazoa</taxon>
        <taxon>Chordata</taxon>
        <taxon>Craniata</taxon>
        <taxon>Vertebrata</taxon>
        <taxon>Euteleostomi</taxon>
        <taxon>Amphibia</taxon>
        <taxon>Gymnophiona</taxon>
        <taxon>Geotrypetes</taxon>
    </lineage>
</organism>
<dbReference type="PROSITE" id="PS50805">
    <property type="entry name" value="KRAB"/>
    <property type="match status" value="1"/>
</dbReference>
<dbReference type="SMART" id="SM00349">
    <property type="entry name" value="KRAB"/>
    <property type="match status" value="1"/>
</dbReference>
<dbReference type="SMART" id="SM00674">
    <property type="entry name" value="CENPB"/>
    <property type="match status" value="1"/>
</dbReference>
<feature type="DNA-binding region" description="H-T-H motif" evidence="4">
    <location>
        <begin position="405"/>
        <end position="425"/>
    </location>
</feature>
<evidence type="ECO:0000259" key="7">
    <source>
        <dbReference type="PROSITE" id="PS50960"/>
    </source>
</evidence>
<dbReference type="Gene3D" id="1.10.10.60">
    <property type="entry name" value="Homeodomain-like"/>
    <property type="match status" value="2"/>
</dbReference>
<evidence type="ECO:0000313" key="10">
    <source>
        <dbReference type="RefSeq" id="XP_033788000.1"/>
    </source>
</evidence>
<dbReference type="InterPro" id="IPR007889">
    <property type="entry name" value="HTH_Psq"/>
</dbReference>
<evidence type="ECO:0000259" key="8">
    <source>
        <dbReference type="PROSITE" id="PS51253"/>
    </source>
</evidence>
<keyword evidence="9" id="KW-1185">Reference proteome</keyword>
<feature type="region of interest" description="Disordered" evidence="5">
    <location>
        <begin position="911"/>
        <end position="934"/>
    </location>
</feature>
<protein>
    <submittedName>
        <fullName evidence="10">Jerky protein homolog isoform X1</fullName>
    </submittedName>
</protein>
<sequence length="949" mass="107478">MESGQRAGEAGSQVIGPHQSLVFGSASPVGVPALVNCVLPTLNAISPHLHKWFGSEDDGYEVPVTFEDIALYFSQEEWEALEEWQKELYKDVMKENYQILLSLGIGSLNVTPDIISHIERGEEPYIRDELRSEERDTGKSSCSVEILVPPEGMRGSWKKQAVQFPGFTEAEVLPFNWLQSAYAAQHKALHRADASKNNNAEIHYWELSFNPEGKILSKKEREDTSSSEGGKNLRNQYISEKKQNMSMGVLAENSVVHEQSGSNIPCKIEEERSQSEGQRCINDVYRIFLWDPVTLKSLQSSYPEEKHSTNTDHNYGQKKECLEEEKQDMFESEKIHTEDGDFSFVKCDQIFPHKEGHKNSTRSKILCSHPTPSMPKQVPSKRKRVVLTLKQKMEICKRLAKGESRVVLMKEFNIGSSTIYDIKAQSQKIKEFYVKSGSDQSIEKRHTLHTPKMETLDQALYEWFLLKRSEGECISGSMLQEKAREFHEKMNIEGQCSFSSGWLNRFKARHGICKLDLSSERKLTAASFRDMFREFVVENGLTPEQVYNANETELMWKCLPNSTLVGGNEKVAHGFKLNKERIIVLVCANASGNHKVKLSVIGKFPKPRCLKGITNLPVDYHTQSNSWMDPEVFTKWFQSSFVPSVKENLRKKGIPENSKVLLLLDNCRTHPPAEELVNGNIFVCYLPVNVTSLIQPMDQGVIQNVKMFYMRDFMQKMSNFDGTVLDFQKKYNLKDALYAVSCAWDSVRSETLRKCWRKLWPAVRSVDSSPVDIEGVPSYSAAASSRVYDEICELVGSANDNMDLSRDELNNGLSADEAIPVTHTLNTDDIIEAVVNHGKMNVAEEQERDDDACEVEKVSWQRAAAAFETVIAFAEQQPFFTSQHVMQLQIMQNLTLHERFRALKQAAHRFASTASSVDPKPSTSISPDSGEDSEMFVVKSGGQLSRSLL</sequence>
<dbReference type="InterPro" id="IPR009057">
    <property type="entry name" value="Homeodomain-like_sf"/>
</dbReference>
<dbReference type="GO" id="GO:0005634">
    <property type="term" value="C:nucleus"/>
    <property type="evidence" value="ECO:0007669"/>
    <property type="project" value="UniProtKB-SubCell"/>
</dbReference>
<dbReference type="SUPFAM" id="SSF109640">
    <property type="entry name" value="KRAB domain (Kruppel-associated box)"/>
    <property type="match status" value="1"/>
</dbReference>
<dbReference type="FunCoup" id="A0A6P8PZP4">
    <property type="interactions" value="507"/>
</dbReference>
<feature type="domain" description="HTH psq-type" evidence="7">
    <location>
        <begin position="378"/>
        <end position="429"/>
    </location>
</feature>
<dbReference type="GO" id="GO:0003677">
    <property type="term" value="F:DNA binding"/>
    <property type="evidence" value="ECO:0007669"/>
    <property type="project" value="UniProtKB-UniRule"/>
</dbReference>
<name>A0A6P8PZP4_GEOSA</name>
<feature type="compositionally biased region" description="Polar residues" evidence="5">
    <location>
        <begin position="912"/>
        <end position="927"/>
    </location>
</feature>
<dbReference type="OrthoDB" id="125347at2759"/>
<evidence type="ECO:0000256" key="2">
    <source>
        <dbReference type="ARBA" id="ARBA00023125"/>
    </source>
</evidence>
<dbReference type="PROSITE" id="PS51253">
    <property type="entry name" value="HTH_CENPB"/>
    <property type="match status" value="1"/>
</dbReference>
<dbReference type="CDD" id="cd07765">
    <property type="entry name" value="KRAB_A-box"/>
    <property type="match status" value="1"/>
</dbReference>
<dbReference type="SUPFAM" id="SSF46689">
    <property type="entry name" value="Homeodomain-like"/>
    <property type="match status" value="2"/>
</dbReference>
<dbReference type="InterPro" id="IPR006600">
    <property type="entry name" value="HTH_CenpB_DNA-bd_dom"/>
</dbReference>
<dbReference type="RefSeq" id="XP_033788000.1">
    <property type="nucleotide sequence ID" value="XM_033932109.1"/>
</dbReference>
<evidence type="ECO:0000256" key="3">
    <source>
        <dbReference type="ARBA" id="ARBA00023242"/>
    </source>
</evidence>
<evidence type="ECO:0000256" key="1">
    <source>
        <dbReference type="ARBA" id="ARBA00004123"/>
    </source>
</evidence>
<keyword evidence="2 4" id="KW-0238">DNA-binding</keyword>
<gene>
    <name evidence="10" type="primary">LOC117354479</name>
</gene>
<reference evidence="10" key="1">
    <citation type="submission" date="2025-08" db="UniProtKB">
        <authorList>
            <consortium name="RefSeq"/>
        </authorList>
    </citation>
    <scope>IDENTIFICATION</scope>
</reference>
<dbReference type="InterPro" id="IPR001909">
    <property type="entry name" value="KRAB"/>
</dbReference>
<dbReference type="Pfam" id="PF01352">
    <property type="entry name" value="KRAB"/>
    <property type="match status" value="1"/>
</dbReference>
<proteinExistence type="predicted"/>
<evidence type="ECO:0000313" key="9">
    <source>
        <dbReference type="Proteomes" id="UP000515159"/>
    </source>
</evidence>
<dbReference type="Pfam" id="PF03221">
    <property type="entry name" value="HTH_Tnp_Tc5"/>
    <property type="match status" value="1"/>
</dbReference>
<feature type="region of interest" description="Disordered" evidence="5">
    <location>
        <begin position="360"/>
        <end position="381"/>
    </location>
</feature>